<gene>
    <name evidence="1" type="ORF">MM415A04455_0004</name>
    <name evidence="2" type="ORF">MM415B03384_0012</name>
</gene>
<organism evidence="1">
    <name type="scientific">viral metagenome</name>
    <dbReference type="NCBI Taxonomy" id="1070528"/>
    <lineage>
        <taxon>unclassified sequences</taxon>
        <taxon>metagenomes</taxon>
        <taxon>organismal metagenomes</taxon>
    </lineage>
</organism>
<dbReference type="AlphaFoldDB" id="A0A6M3JKM8"/>
<dbReference type="EMBL" id="MT141720">
    <property type="protein sequence ID" value="QJA69601.1"/>
    <property type="molecule type" value="Genomic_DNA"/>
</dbReference>
<evidence type="ECO:0000313" key="2">
    <source>
        <dbReference type="EMBL" id="QJA91356.1"/>
    </source>
</evidence>
<protein>
    <submittedName>
        <fullName evidence="1">Uncharacterized protein</fullName>
    </submittedName>
</protein>
<dbReference type="EMBL" id="MT142981">
    <property type="protein sequence ID" value="QJA91356.1"/>
    <property type="molecule type" value="Genomic_DNA"/>
</dbReference>
<name>A0A6M3JKM8_9ZZZZ</name>
<reference evidence="1" key="1">
    <citation type="submission" date="2020-03" db="EMBL/GenBank/DDBJ databases">
        <title>The deep terrestrial virosphere.</title>
        <authorList>
            <person name="Holmfeldt K."/>
            <person name="Nilsson E."/>
            <person name="Simone D."/>
            <person name="Lopez-Fernandez M."/>
            <person name="Wu X."/>
            <person name="de Brujin I."/>
            <person name="Lundin D."/>
            <person name="Andersson A."/>
            <person name="Bertilsson S."/>
            <person name="Dopson M."/>
        </authorList>
    </citation>
    <scope>NUCLEOTIDE SEQUENCE</scope>
    <source>
        <strain evidence="1">MM415A04455</strain>
        <strain evidence="2">MM415B03384</strain>
    </source>
</reference>
<evidence type="ECO:0000313" key="1">
    <source>
        <dbReference type="EMBL" id="QJA69601.1"/>
    </source>
</evidence>
<accession>A0A6M3JKM8</accession>
<proteinExistence type="predicted"/>
<sequence>MRNYKSVIRGLKAMTVWYMVFKNWHIDTSKHFRFWAHWWTPIWHDGRGPYFTFGIGYIKIGRGY</sequence>